<organism evidence="2 3">
    <name type="scientific">Streptomyces lusitanus</name>
    <dbReference type="NCBI Taxonomy" id="68232"/>
    <lineage>
        <taxon>Bacteria</taxon>
        <taxon>Bacillati</taxon>
        <taxon>Actinomycetota</taxon>
        <taxon>Actinomycetes</taxon>
        <taxon>Kitasatosporales</taxon>
        <taxon>Streptomycetaceae</taxon>
        <taxon>Streptomyces</taxon>
    </lineage>
</organism>
<dbReference type="Proteomes" id="UP001249760">
    <property type="component" value="Unassembled WGS sequence"/>
</dbReference>
<dbReference type="EMBL" id="JASKMA010000018">
    <property type="protein sequence ID" value="MDT6986469.1"/>
    <property type="molecule type" value="Genomic_DNA"/>
</dbReference>
<evidence type="ECO:0000313" key="3">
    <source>
        <dbReference type="Proteomes" id="UP001249760"/>
    </source>
</evidence>
<comment type="caution">
    <text evidence="2">The sequence shown here is derived from an EMBL/GenBank/DDBJ whole genome shotgun (WGS) entry which is preliminary data.</text>
</comment>
<dbReference type="RefSeq" id="WP_394314172.1">
    <property type="nucleotide sequence ID" value="NZ_JASKMA010000018.1"/>
</dbReference>
<evidence type="ECO:0000256" key="1">
    <source>
        <dbReference type="SAM" id="MobiDB-lite"/>
    </source>
</evidence>
<feature type="region of interest" description="Disordered" evidence="1">
    <location>
        <begin position="1"/>
        <end position="23"/>
    </location>
</feature>
<protein>
    <submittedName>
        <fullName evidence="2">Uncharacterized protein</fullName>
    </submittedName>
</protein>
<sequence>MAATYGYHDPRDTVAASAPPEPNAEEKKLLFGQDGRGGCMREANLALGSDAAPPRGVDIARTIDVTSFQESQKLAEITEVFSEWSSCMSRRGLDYPSPMAVAGDEWFASASPSPQEKRVAQADAACKGEVDLVDRWHGAESKLQQRMIRENTEELEGLKKFHSDMVEKARSLLSEARS</sequence>
<gene>
    <name evidence="2" type="ORF">QNO04_23730</name>
</gene>
<accession>A0ABU3JX26</accession>
<proteinExistence type="predicted"/>
<name>A0ABU3JX26_9ACTN</name>
<keyword evidence="3" id="KW-1185">Reference proteome</keyword>
<reference evidence="2 3" key="1">
    <citation type="submission" date="2023-05" db="EMBL/GenBank/DDBJ databases">
        <title>Streptomyces fuscus sp. nov., a brown-black pigment producing actinomyces isolated from dry sand of Sea duck farm.</title>
        <authorList>
            <person name="Xie J."/>
            <person name="Shen N."/>
        </authorList>
    </citation>
    <scope>NUCLEOTIDE SEQUENCE [LARGE SCALE GENOMIC DNA]</scope>
    <source>
        <strain evidence="2 3">CGMCC 4.1745</strain>
    </source>
</reference>
<evidence type="ECO:0000313" key="2">
    <source>
        <dbReference type="EMBL" id="MDT6986469.1"/>
    </source>
</evidence>